<dbReference type="EC" id="2.6.1.13" evidence="4 9"/>
<keyword evidence="7 8" id="KW-0663">Pyridoxal phosphate</keyword>
<dbReference type="NCBIfam" id="TIGR01885">
    <property type="entry name" value="Orn_aminotrans"/>
    <property type="match status" value="1"/>
</dbReference>
<comment type="catalytic activity">
    <reaction evidence="9">
        <text>a 2-oxocarboxylate + L-ornithine = L-glutamate 5-semialdehyde + an L-alpha-amino acid</text>
        <dbReference type="Rhea" id="RHEA:13877"/>
        <dbReference type="ChEBI" id="CHEBI:35179"/>
        <dbReference type="ChEBI" id="CHEBI:46911"/>
        <dbReference type="ChEBI" id="CHEBI:58066"/>
        <dbReference type="ChEBI" id="CHEBI:59869"/>
        <dbReference type="EC" id="2.6.1.13"/>
    </reaction>
</comment>
<dbReference type="FunFam" id="3.40.640.10:FF:000011">
    <property type="entry name" value="Ornithine aminotransferase"/>
    <property type="match status" value="1"/>
</dbReference>
<comment type="cofactor">
    <cofactor evidence="1 9">
        <name>pyridoxal 5'-phosphate</name>
        <dbReference type="ChEBI" id="CHEBI:597326"/>
    </cofactor>
</comment>
<dbReference type="EMBL" id="HBIH01042104">
    <property type="protein sequence ID" value="CAE0336278.1"/>
    <property type="molecule type" value="Transcribed_RNA"/>
</dbReference>
<dbReference type="Gene3D" id="3.90.1150.10">
    <property type="entry name" value="Aspartate Aminotransferase, domain 1"/>
    <property type="match status" value="1"/>
</dbReference>
<gene>
    <name evidence="10" type="ORF">SINC0208_LOCUS16917</name>
</gene>
<dbReference type="GO" id="GO:0010121">
    <property type="term" value="P:L-arginine catabolic process to proline via ornithine"/>
    <property type="evidence" value="ECO:0007669"/>
    <property type="project" value="TreeGrafter"/>
</dbReference>
<evidence type="ECO:0000256" key="3">
    <source>
        <dbReference type="ARBA" id="ARBA00008954"/>
    </source>
</evidence>
<evidence type="ECO:0000256" key="9">
    <source>
        <dbReference type="RuleBase" id="RU365036"/>
    </source>
</evidence>
<dbReference type="GO" id="GO:0004587">
    <property type="term" value="F:ornithine aminotransferase activity"/>
    <property type="evidence" value="ECO:0007669"/>
    <property type="project" value="UniProtKB-EC"/>
</dbReference>
<dbReference type="InterPro" id="IPR005814">
    <property type="entry name" value="Aminotrans_3"/>
</dbReference>
<evidence type="ECO:0000313" key="10">
    <source>
        <dbReference type="EMBL" id="CAE0336278.1"/>
    </source>
</evidence>
<evidence type="ECO:0000256" key="2">
    <source>
        <dbReference type="ARBA" id="ARBA00004998"/>
    </source>
</evidence>
<comment type="pathway">
    <text evidence="2 9">Amino-acid biosynthesis; L-proline biosynthesis; L-glutamate 5-semialdehyde from L-ornithine: step 1/1.</text>
</comment>
<dbReference type="GO" id="GO:0005737">
    <property type="term" value="C:cytoplasm"/>
    <property type="evidence" value="ECO:0007669"/>
    <property type="project" value="TreeGrafter"/>
</dbReference>
<sequence>MGAFSKYITELLGFDKFLPSSSGVEACESAIKVARRWGYVSKGVEQDKASVILPNGCFWGRSITASGACDDPARYTNFGPFTPGFHLVDYNNLEQVEAVMKKDPNLVAMMLEPIQGEAGVVIPDEGYLRGIRQLCNKYNVLLICDEVQTGLGRTGKLMGYQWELDENNQPDIVTLGKAISGGVTPVSGIVANDNIMSTIKPGDHGSTYGGNPLGMAVAQAAVECLVEEKMPENALKMGGILTDRFKAIKSPMINDVRSIGLFAAIEIHADLNVSGAEFGKILMNNGLLTKATHENAMRFAPALTITEEQIHAGADIVETSLKDLEALHNSRK</sequence>
<reference evidence="10" key="1">
    <citation type="submission" date="2021-01" db="EMBL/GenBank/DDBJ databases">
        <authorList>
            <person name="Corre E."/>
            <person name="Pelletier E."/>
            <person name="Niang G."/>
            <person name="Scheremetjew M."/>
            <person name="Finn R."/>
            <person name="Kale V."/>
            <person name="Holt S."/>
            <person name="Cochrane G."/>
            <person name="Meng A."/>
            <person name="Brown T."/>
            <person name="Cohen L."/>
        </authorList>
    </citation>
    <scope>NUCLEOTIDE SEQUENCE</scope>
    <source>
        <strain evidence="10">S3</strain>
    </source>
</reference>
<dbReference type="GO" id="GO:0030170">
    <property type="term" value="F:pyridoxal phosphate binding"/>
    <property type="evidence" value="ECO:0007669"/>
    <property type="project" value="InterPro"/>
</dbReference>
<dbReference type="GO" id="GO:0042802">
    <property type="term" value="F:identical protein binding"/>
    <property type="evidence" value="ECO:0007669"/>
    <property type="project" value="TreeGrafter"/>
</dbReference>
<dbReference type="SUPFAM" id="SSF53383">
    <property type="entry name" value="PLP-dependent transferases"/>
    <property type="match status" value="1"/>
</dbReference>
<dbReference type="InterPro" id="IPR015421">
    <property type="entry name" value="PyrdxlP-dep_Trfase_major"/>
</dbReference>
<keyword evidence="5 9" id="KW-0032">Aminotransferase</keyword>
<dbReference type="InterPro" id="IPR015422">
    <property type="entry name" value="PyrdxlP-dep_Trfase_small"/>
</dbReference>
<dbReference type="AlphaFoldDB" id="A0A7S3IYC8"/>
<evidence type="ECO:0000256" key="5">
    <source>
        <dbReference type="ARBA" id="ARBA00022576"/>
    </source>
</evidence>
<accession>A0A7S3IYC8</accession>
<evidence type="ECO:0000256" key="1">
    <source>
        <dbReference type="ARBA" id="ARBA00001933"/>
    </source>
</evidence>
<dbReference type="PANTHER" id="PTHR11986">
    <property type="entry name" value="AMINOTRANSFERASE CLASS III"/>
    <property type="match status" value="1"/>
</dbReference>
<dbReference type="UniPathway" id="UPA00098">
    <property type="reaction ID" value="UER00358"/>
</dbReference>
<dbReference type="PANTHER" id="PTHR11986:SF18">
    <property type="entry name" value="ORNITHINE AMINOTRANSFERASE, MITOCHONDRIAL"/>
    <property type="match status" value="1"/>
</dbReference>
<evidence type="ECO:0000256" key="7">
    <source>
        <dbReference type="ARBA" id="ARBA00022898"/>
    </source>
</evidence>
<proteinExistence type="inferred from homology"/>
<evidence type="ECO:0000256" key="4">
    <source>
        <dbReference type="ARBA" id="ARBA00012924"/>
    </source>
</evidence>
<dbReference type="CDD" id="cd00610">
    <property type="entry name" value="OAT_like"/>
    <property type="match status" value="1"/>
</dbReference>
<dbReference type="PROSITE" id="PS00600">
    <property type="entry name" value="AA_TRANSFER_CLASS_3"/>
    <property type="match status" value="1"/>
</dbReference>
<dbReference type="InterPro" id="IPR049704">
    <property type="entry name" value="Aminotrans_3_PPA_site"/>
</dbReference>
<dbReference type="Pfam" id="PF00202">
    <property type="entry name" value="Aminotran_3"/>
    <property type="match status" value="1"/>
</dbReference>
<dbReference type="Gene3D" id="3.40.640.10">
    <property type="entry name" value="Type I PLP-dependent aspartate aminotransferase-like (Major domain)"/>
    <property type="match status" value="1"/>
</dbReference>
<comment type="similarity">
    <text evidence="3 8">Belongs to the class-III pyridoxal-phosphate-dependent aminotransferase family.</text>
</comment>
<evidence type="ECO:0000256" key="6">
    <source>
        <dbReference type="ARBA" id="ARBA00022679"/>
    </source>
</evidence>
<keyword evidence="6 9" id="KW-0808">Transferase</keyword>
<dbReference type="InterPro" id="IPR010164">
    <property type="entry name" value="Orn_aminotrans"/>
</dbReference>
<protein>
    <recommendedName>
        <fullName evidence="4 9">Ornithine aminotransferase</fullName>
        <ecNumber evidence="4 9">2.6.1.13</ecNumber>
    </recommendedName>
</protein>
<dbReference type="InterPro" id="IPR015424">
    <property type="entry name" value="PyrdxlP-dep_Trfase"/>
</dbReference>
<dbReference type="GO" id="GO:0055129">
    <property type="term" value="P:L-proline biosynthetic process"/>
    <property type="evidence" value="ECO:0007669"/>
    <property type="project" value="UniProtKB-UniPathway"/>
</dbReference>
<name>A0A7S3IYC8_9SPIT</name>
<dbReference type="InterPro" id="IPR050103">
    <property type="entry name" value="Class-III_PLP-dep_AT"/>
</dbReference>
<dbReference type="GO" id="GO:0019544">
    <property type="term" value="P:L-arginine catabolic process to L-glutamate"/>
    <property type="evidence" value="ECO:0007669"/>
    <property type="project" value="TreeGrafter"/>
</dbReference>
<evidence type="ECO:0000256" key="8">
    <source>
        <dbReference type="RuleBase" id="RU003560"/>
    </source>
</evidence>
<organism evidence="10">
    <name type="scientific">Strombidium inclinatum</name>
    <dbReference type="NCBI Taxonomy" id="197538"/>
    <lineage>
        <taxon>Eukaryota</taxon>
        <taxon>Sar</taxon>
        <taxon>Alveolata</taxon>
        <taxon>Ciliophora</taxon>
        <taxon>Intramacronucleata</taxon>
        <taxon>Spirotrichea</taxon>
        <taxon>Oligotrichia</taxon>
        <taxon>Strombidiidae</taxon>
        <taxon>Strombidium</taxon>
    </lineage>
</organism>